<dbReference type="CDD" id="cd17646">
    <property type="entry name" value="A_NRPS_AB3403-like"/>
    <property type="match status" value="1"/>
</dbReference>
<dbReference type="SUPFAM" id="SSF56801">
    <property type="entry name" value="Acetyl-CoA synthetase-like"/>
    <property type="match status" value="1"/>
</dbReference>
<comment type="caution">
    <text evidence="6">The sequence shown here is derived from an EMBL/GenBank/DDBJ whole genome shotgun (WGS) entry which is preliminary data.</text>
</comment>
<dbReference type="Pfam" id="PF00550">
    <property type="entry name" value="PP-binding"/>
    <property type="match status" value="1"/>
</dbReference>
<keyword evidence="2" id="KW-0596">Phosphopantetheine</keyword>
<feature type="domain" description="Carrier" evidence="5">
    <location>
        <begin position="550"/>
        <end position="625"/>
    </location>
</feature>
<dbReference type="Gene3D" id="3.30.300.30">
    <property type="match status" value="1"/>
</dbReference>
<dbReference type="EMBL" id="BAAALF010000019">
    <property type="protein sequence ID" value="GAA1227046.1"/>
    <property type="molecule type" value="Genomic_DNA"/>
</dbReference>
<dbReference type="Gene3D" id="1.10.1200.10">
    <property type="entry name" value="ACP-like"/>
    <property type="match status" value="1"/>
</dbReference>
<dbReference type="InterPro" id="IPR045851">
    <property type="entry name" value="AMP-bd_C_sf"/>
</dbReference>
<dbReference type="InterPro" id="IPR025110">
    <property type="entry name" value="AMP-bd_C"/>
</dbReference>
<sequence length="1105" mass="118872">MLIPAGAGPAAPAASQLRRVLVEWNDTERGYPLDVCVHQLFEAQARRSPQAVALVQDAVEVGYAQLNARANRLAHLLRAAGAGPESLVAVCLERGIDLVVALLGVLKAGAAYVPLDPEHPPARTAAVLADHGIALVVTSAELAPLTAAAGVRAVLVGHEPAGLPDHDPQPAADPDNPAYVIFTSGSTGRPKGVVVPHRGVVNRLLWMRDDCGLTERCRVLQKTPATFDVSVWEFFGPLAVGATLVLARPGGHRDPGYLRRVLAEQRVDTVHFVPSMLRAFLAELREERVRTAGPGQPVSSLPELRRIVCSGEALGPELVSAVGELLGCEVHNLYGPTEASVDVTAARCVPGEPVTIGRPVANTRTYVLDPDGEPVPPGTAGELCLAGVQLARGYLHRPGTTAAVFRPDPFGAPGSRLYRTGDLVRWDRHGRLEYLGRLDHQVKIRGLRIELGEVEAALAAHPQVHAAAVTTHQPAGGERQLVGHLVGTTPTVPDIPALRAHLGTLLPAYMIPTAWVRLAALPLTASGKTDRAALGAPDGHRPELATAYLAPRTASESTLAGLWEELLGVRPVGVHDRFLDLGGQSLTATRICSRLRRLTGAVLSLADLLASPTVAELAMLLDGRTAAGDGGTGTGTGHGPGRSTARDTIPPHPPGLVPLSSEQHRLWFLDRLSPGSTEYTMYDAHRLRGRLDLRALTAALRATVQRQAALRTTFAALRGVPHQVVHPELPIALERVDLTAVPAEQREERARAAVQERLAQPFSLANGPLLRMVLLTLEPDHHLLLAVVHHIIADDWSMGVLWRDLSALYRARATGRAADLPHLTLGYCDYAAWQRTEAAAEHRPQELAHWLRHLEPELPVLELAPERPQHRERERGDTRIAVTLPPDLTAAVDRTSAAAGATRFMTLLACFSAVLTRAAGQHDLVVATFTANRTSVELEDLVGLFVNTLALRTPVRGDLAFQELLARTRNTALQAYRHQRLPFDQVVTALRPRRDLGRNPVAQAAFQTLGPLAGRIDLPGVQATPYDQGQGGHPFDVLVTLRESGAGLAGELRCPADLLPALRVRELATSFTDFVRAATTEPQLAVDRLGRRTPDRPNPQRELNR</sequence>
<evidence type="ECO:0000256" key="3">
    <source>
        <dbReference type="ARBA" id="ARBA00022553"/>
    </source>
</evidence>
<organism evidence="6 7">
    <name type="scientific">Kitasatospora nipponensis</name>
    <dbReference type="NCBI Taxonomy" id="258049"/>
    <lineage>
        <taxon>Bacteria</taxon>
        <taxon>Bacillati</taxon>
        <taxon>Actinomycetota</taxon>
        <taxon>Actinomycetes</taxon>
        <taxon>Kitasatosporales</taxon>
        <taxon>Streptomycetaceae</taxon>
        <taxon>Kitasatospora</taxon>
    </lineage>
</organism>
<dbReference type="SUPFAM" id="SSF47336">
    <property type="entry name" value="ACP-like"/>
    <property type="match status" value="1"/>
</dbReference>
<protein>
    <recommendedName>
        <fullName evidence="5">Carrier domain-containing protein</fullName>
    </recommendedName>
</protein>
<proteinExistence type="predicted"/>
<dbReference type="Pfam" id="PF00501">
    <property type="entry name" value="AMP-binding"/>
    <property type="match status" value="1"/>
</dbReference>
<dbReference type="SUPFAM" id="SSF52777">
    <property type="entry name" value="CoA-dependent acyltransferases"/>
    <property type="match status" value="2"/>
</dbReference>
<dbReference type="RefSeq" id="WP_344440626.1">
    <property type="nucleotide sequence ID" value="NZ_BAAALF010000019.1"/>
</dbReference>
<dbReference type="Gene3D" id="3.30.559.30">
    <property type="entry name" value="Nonribosomal peptide synthetase, condensation domain"/>
    <property type="match status" value="1"/>
</dbReference>
<dbReference type="Pfam" id="PF13193">
    <property type="entry name" value="AMP-binding_C"/>
    <property type="match status" value="1"/>
</dbReference>
<dbReference type="InterPro" id="IPR023213">
    <property type="entry name" value="CAT-like_dom_sf"/>
</dbReference>
<feature type="region of interest" description="Disordered" evidence="4">
    <location>
        <begin position="627"/>
        <end position="652"/>
    </location>
</feature>
<dbReference type="InterPro" id="IPR009081">
    <property type="entry name" value="PP-bd_ACP"/>
</dbReference>
<keyword evidence="7" id="KW-1185">Reference proteome</keyword>
<comment type="cofactor">
    <cofactor evidence="1">
        <name>pantetheine 4'-phosphate</name>
        <dbReference type="ChEBI" id="CHEBI:47942"/>
    </cofactor>
</comment>
<dbReference type="InterPro" id="IPR001242">
    <property type="entry name" value="Condensation_dom"/>
</dbReference>
<dbReference type="Gene3D" id="3.40.50.12780">
    <property type="entry name" value="N-terminal domain of ligase-like"/>
    <property type="match status" value="1"/>
</dbReference>
<feature type="compositionally biased region" description="Gly residues" evidence="4">
    <location>
        <begin position="628"/>
        <end position="640"/>
    </location>
</feature>
<evidence type="ECO:0000259" key="5">
    <source>
        <dbReference type="PROSITE" id="PS50075"/>
    </source>
</evidence>
<dbReference type="PANTHER" id="PTHR45527:SF1">
    <property type="entry name" value="FATTY ACID SYNTHASE"/>
    <property type="match status" value="1"/>
</dbReference>
<dbReference type="SMART" id="SM00823">
    <property type="entry name" value="PKS_PP"/>
    <property type="match status" value="1"/>
</dbReference>
<evidence type="ECO:0000256" key="4">
    <source>
        <dbReference type="SAM" id="MobiDB-lite"/>
    </source>
</evidence>
<dbReference type="InterPro" id="IPR010071">
    <property type="entry name" value="AA_adenyl_dom"/>
</dbReference>
<evidence type="ECO:0000256" key="1">
    <source>
        <dbReference type="ARBA" id="ARBA00001957"/>
    </source>
</evidence>
<dbReference type="PROSITE" id="PS00455">
    <property type="entry name" value="AMP_BINDING"/>
    <property type="match status" value="1"/>
</dbReference>
<dbReference type="Pfam" id="PF00668">
    <property type="entry name" value="Condensation"/>
    <property type="match status" value="1"/>
</dbReference>
<dbReference type="Proteomes" id="UP001500037">
    <property type="component" value="Unassembled WGS sequence"/>
</dbReference>
<dbReference type="CDD" id="cd19531">
    <property type="entry name" value="LCL_NRPS-like"/>
    <property type="match status" value="1"/>
</dbReference>
<dbReference type="PANTHER" id="PTHR45527">
    <property type="entry name" value="NONRIBOSOMAL PEPTIDE SYNTHETASE"/>
    <property type="match status" value="1"/>
</dbReference>
<dbReference type="InterPro" id="IPR020806">
    <property type="entry name" value="PKS_PP-bd"/>
</dbReference>
<dbReference type="InterPro" id="IPR042099">
    <property type="entry name" value="ANL_N_sf"/>
</dbReference>
<keyword evidence="3" id="KW-0597">Phosphoprotein</keyword>
<accession>A0ABN1W137</accession>
<dbReference type="InterPro" id="IPR020845">
    <property type="entry name" value="AMP-binding_CS"/>
</dbReference>
<dbReference type="PROSITE" id="PS50075">
    <property type="entry name" value="CARRIER"/>
    <property type="match status" value="1"/>
</dbReference>
<dbReference type="InterPro" id="IPR036736">
    <property type="entry name" value="ACP-like_sf"/>
</dbReference>
<reference evidence="6 7" key="1">
    <citation type="journal article" date="2019" name="Int. J. Syst. Evol. Microbiol.">
        <title>The Global Catalogue of Microorganisms (GCM) 10K type strain sequencing project: providing services to taxonomists for standard genome sequencing and annotation.</title>
        <authorList>
            <consortium name="The Broad Institute Genomics Platform"/>
            <consortium name="The Broad Institute Genome Sequencing Center for Infectious Disease"/>
            <person name="Wu L."/>
            <person name="Ma J."/>
        </authorList>
    </citation>
    <scope>NUCLEOTIDE SEQUENCE [LARGE SCALE GENOMIC DNA]</scope>
    <source>
        <strain evidence="6 7">JCM 13004</strain>
    </source>
</reference>
<evidence type="ECO:0000313" key="6">
    <source>
        <dbReference type="EMBL" id="GAA1227046.1"/>
    </source>
</evidence>
<evidence type="ECO:0000313" key="7">
    <source>
        <dbReference type="Proteomes" id="UP001500037"/>
    </source>
</evidence>
<dbReference type="InterPro" id="IPR000873">
    <property type="entry name" value="AMP-dep_synth/lig_dom"/>
</dbReference>
<dbReference type="NCBIfam" id="TIGR01733">
    <property type="entry name" value="AA-adenyl-dom"/>
    <property type="match status" value="1"/>
</dbReference>
<evidence type="ECO:0000256" key="2">
    <source>
        <dbReference type="ARBA" id="ARBA00022450"/>
    </source>
</evidence>
<dbReference type="Gene3D" id="3.30.559.10">
    <property type="entry name" value="Chloramphenicol acetyltransferase-like domain"/>
    <property type="match status" value="1"/>
</dbReference>
<gene>
    <name evidence="6" type="ORF">GCM10009665_16950</name>
</gene>
<name>A0ABN1W137_9ACTN</name>